<dbReference type="AlphaFoldDB" id="X6LMB0"/>
<evidence type="ECO:0000259" key="1">
    <source>
        <dbReference type="Pfam" id="PF00443"/>
    </source>
</evidence>
<gene>
    <name evidence="2" type="ORF">RFI_34940</name>
</gene>
<dbReference type="Gene3D" id="3.90.70.10">
    <property type="entry name" value="Cysteine proteinases"/>
    <property type="match status" value="1"/>
</dbReference>
<dbReference type="GO" id="GO:0016579">
    <property type="term" value="P:protein deubiquitination"/>
    <property type="evidence" value="ECO:0007669"/>
    <property type="project" value="InterPro"/>
</dbReference>
<keyword evidence="3" id="KW-1185">Reference proteome</keyword>
<dbReference type="EMBL" id="ASPP01035651">
    <property type="protein sequence ID" value="ETO02491.1"/>
    <property type="molecule type" value="Genomic_DNA"/>
</dbReference>
<accession>X6LMB0</accession>
<dbReference type="OrthoDB" id="292964at2759"/>
<feature type="domain" description="Peptidase C19 ubiquitin carboxyl-terminal hydrolase" evidence="1">
    <location>
        <begin position="58"/>
        <end position="94"/>
    </location>
</feature>
<dbReference type="Proteomes" id="UP000023152">
    <property type="component" value="Unassembled WGS sequence"/>
</dbReference>
<dbReference type="GO" id="GO:0004843">
    <property type="term" value="F:cysteine-type deubiquitinase activity"/>
    <property type="evidence" value="ECO:0007669"/>
    <property type="project" value="InterPro"/>
</dbReference>
<proteinExistence type="predicted"/>
<dbReference type="InterPro" id="IPR038765">
    <property type="entry name" value="Papain-like_cys_pep_sf"/>
</dbReference>
<protein>
    <recommendedName>
        <fullName evidence="1">Peptidase C19 ubiquitin carboxyl-terminal hydrolase domain-containing protein</fullName>
    </recommendedName>
</protein>
<organism evidence="2 3">
    <name type="scientific">Reticulomyxa filosa</name>
    <dbReference type="NCBI Taxonomy" id="46433"/>
    <lineage>
        <taxon>Eukaryota</taxon>
        <taxon>Sar</taxon>
        <taxon>Rhizaria</taxon>
        <taxon>Retaria</taxon>
        <taxon>Foraminifera</taxon>
        <taxon>Monothalamids</taxon>
        <taxon>Reticulomyxidae</taxon>
        <taxon>Reticulomyxa</taxon>
    </lineage>
</organism>
<comment type="caution">
    <text evidence="2">The sequence shown here is derived from an EMBL/GenBank/DDBJ whole genome shotgun (WGS) entry which is preliminary data.</text>
</comment>
<sequence length="108" mass="12479">MNGSPLVNTREFVLRHTYSKGKSYRSQQDKKDDYSGGSSWFREGYEKGKLEQKGVVRFCNLGNTCFMNSIIQYLAQSSYLIHYFINNNLVYHINKDNPLGWKGKVAQA</sequence>
<evidence type="ECO:0000313" key="2">
    <source>
        <dbReference type="EMBL" id="ETO02491.1"/>
    </source>
</evidence>
<evidence type="ECO:0000313" key="3">
    <source>
        <dbReference type="Proteomes" id="UP000023152"/>
    </source>
</evidence>
<dbReference type="Pfam" id="PF00443">
    <property type="entry name" value="UCH"/>
    <property type="match status" value="1"/>
</dbReference>
<dbReference type="InterPro" id="IPR001394">
    <property type="entry name" value="Peptidase_C19_UCH"/>
</dbReference>
<name>X6LMB0_RETFI</name>
<dbReference type="SUPFAM" id="SSF54001">
    <property type="entry name" value="Cysteine proteinases"/>
    <property type="match status" value="1"/>
</dbReference>
<reference evidence="2 3" key="1">
    <citation type="journal article" date="2013" name="Curr. Biol.">
        <title>The Genome of the Foraminiferan Reticulomyxa filosa.</title>
        <authorList>
            <person name="Glockner G."/>
            <person name="Hulsmann N."/>
            <person name="Schleicher M."/>
            <person name="Noegel A.A."/>
            <person name="Eichinger L."/>
            <person name="Gallinger C."/>
            <person name="Pawlowski J."/>
            <person name="Sierra R."/>
            <person name="Euteneuer U."/>
            <person name="Pillet L."/>
            <person name="Moustafa A."/>
            <person name="Platzer M."/>
            <person name="Groth M."/>
            <person name="Szafranski K."/>
            <person name="Schliwa M."/>
        </authorList>
    </citation>
    <scope>NUCLEOTIDE SEQUENCE [LARGE SCALE GENOMIC DNA]</scope>
</reference>